<dbReference type="InterPro" id="IPR054594">
    <property type="entry name" value="Lon_lid"/>
</dbReference>
<protein>
    <recommendedName>
        <fullName evidence="1">AAA+ ATPase domain-containing protein</fullName>
    </recommendedName>
</protein>
<proteinExistence type="predicted"/>
<sequence>MEQIHNYNTRSKIVCSDPNTGPITGTTVTDPITDTPVTNTTVTDPITNTTVADTTSNTVINDLVIREKDKSTLPIKTIDLRTNKIKLEKNATELLKTLIFEQTLNLMDDPDYEEYIPMEGLPKTVIYMESEVDYVKSLSSEEQNKIFMMEQEIIDFNKDEIPQRFKILNSSLNITTKSTIIKKLDNFYSMEESDNEYSKLSQWADGINKIPFDIYSKSSVTLENTSSEIIDYLLDIKSILDASVYGHTEAKEQILQEITNKISNPKSLGNCIAIQGPPGNGKTTLIKEGVCKALKRPFAFIALGGMQNSEFLLGHDYTYEGSRPGRIVEILQECKTMDPVIYFDELDKLSDSPKGEEIANLLCHLTDPSQNMSFHDKYYSGIDFNLSKATFIFSYNDESKISPILLDRMIKIKTNGFSNIHKETIAVEYLLPYIYKTINFNALDTVFSKEIIQYIITTYTEDEKGVRNLKRSLTSIVSKINILKLLNGNSTNKPNDTISLSINDYQKPKNDLITFSIKKFKLPLELNREIIDNLLKRPSEDLTKMMMYT</sequence>
<accession>A0A6C0EL72</accession>
<evidence type="ECO:0000259" key="1">
    <source>
        <dbReference type="SMART" id="SM00382"/>
    </source>
</evidence>
<name>A0A6C0EL72_9ZZZZ</name>
<organism evidence="2">
    <name type="scientific">viral metagenome</name>
    <dbReference type="NCBI Taxonomy" id="1070528"/>
    <lineage>
        <taxon>unclassified sequences</taxon>
        <taxon>metagenomes</taxon>
        <taxon>organismal metagenomes</taxon>
    </lineage>
</organism>
<dbReference type="AlphaFoldDB" id="A0A6C0EL72"/>
<dbReference type="Gene3D" id="1.10.8.60">
    <property type="match status" value="1"/>
</dbReference>
<dbReference type="PANTHER" id="PTHR43718:SF2">
    <property type="entry name" value="LON PROTEASE HOMOLOG, MITOCHONDRIAL"/>
    <property type="match status" value="1"/>
</dbReference>
<dbReference type="SUPFAM" id="SSF52540">
    <property type="entry name" value="P-loop containing nucleoside triphosphate hydrolases"/>
    <property type="match status" value="1"/>
</dbReference>
<dbReference type="GO" id="GO:0016887">
    <property type="term" value="F:ATP hydrolysis activity"/>
    <property type="evidence" value="ECO:0007669"/>
    <property type="project" value="InterPro"/>
</dbReference>
<dbReference type="Pfam" id="PF22667">
    <property type="entry name" value="Lon_lid"/>
    <property type="match status" value="1"/>
</dbReference>
<dbReference type="GO" id="GO:0005524">
    <property type="term" value="F:ATP binding"/>
    <property type="evidence" value="ECO:0007669"/>
    <property type="project" value="InterPro"/>
</dbReference>
<dbReference type="Gene3D" id="3.40.50.300">
    <property type="entry name" value="P-loop containing nucleotide triphosphate hydrolases"/>
    <property type="match status" value="1"/>
</dbReference>
<dbReference type="InterPro" id="IPR003959">
    <property type="entry name" value="ATPase_AAA_core"/>
</dbReference>
<dbReference type="Pfam" id="PF00004">
    <property type="entry name" value="AAA"/>
    <property type="match status" value="1"/>
</dbReference>
<dbReference type="InterPro" id="IPR003593">
    <property type="entry name" value="AAA+_ATPase"/>
</dbReference>
<dbReference type="SMART" id="SM00382">
    <property type="entry name" value="AAA"/>
    <property type="match status" value="1"/>
</dbReference>
<evidence type="ECO:0000313" key="2">
    <source>
        <dbReference type="EMBL" id="QHT29039.1"/>
    </source>
</evidence>
<dbReference type="GO" id="GO:0006515">
    <property type="term" value="P:protein quality control for misfolded or incompletely synthesized proteins"/>
    <property type="evidence" value="ECO:0007669"/>
    <property type="project" value="TreeGrafter"/>
</dbReference>
<reference evidence="2" key="1">
    <citation type="journal article" date="2020" name="Nature">
        <title>Giant virus diversity and host interactions through global metagenomics.</title>
        <authorList>
            <person name="Schulz F."/>
            <person name="Roux S."/>
            <person name="Paez-Espino D."/>
            <person name="Jungbluth S."/>
            <person name="Walsh D.A."/>
            <person name="Denef V.J."/>
            <person name="McMahon K.D."/>
            <person name="Konstantinidis K.T."/>
            <person name="Eloe-Fadrosh E.A."/>
            <person name="Kyrpides N.C."/>
            <person name="Woyke T."/>
        </authorList>
    </citation>
    <scope>NUCLEOTIDE SEQUENCE</scope>
    <source>
        <strain evidence="2">GVMAG-M-3300001351-8</strain>
    </source>
</reference>
<dbReference type="GO" id="GO:0004176">
    <property type="term" value="F:ATP-dependent peptidase activity"/>
    <property type="evidence" value="ECO:0007669"/>
    <property type="project" value="InterPro"/>
</dbReference>
<dbReference type="GO" id="GO:0004252">
    <property type="term" value="F:serine-type endopeptidase activity"/>
    <property type="evidence" value="ECO:0007669"/>
    <property type="project" value="InterPro"/>
</dbReference>
<dbReference type="InterPro" id="IPR027417">
    <property type="entry name" value="P-loop_NTPase"/>
</dbReference>
<dbReference type="InterPro" id="IPR027065">
    <property type="entry name" value="Lon_Prtase"/>
</dbReference>
<dbReference type="PANTHER" id="PTHR43718">
    <property type="entry name" value="LON PROTEASE"/>
    <property type="match status" value="1"/>
</dbReference>
<feature type="domain" description="AAA+ ATPase" evidence="1">
    <location>
        <begin position="268"/>
        <end position="416"/>
    </location>
</feature>
<dbReference type="EMBL" id="MN738867">
    <property type="protein sequence ID" value="QHT29039.1"/>
    <property type="molecule type" value="Genomic_DNA"/>
</dbReference>